<sequence>MDNQQPNAEFTKEDIYKNKGMAVLAYIIFLIPLLAARESKFAKFHTNQGLLLFIAGVALNIISQIMPAMIYLILVPLANLAIFVLAILGIINAAKGEANPLPLIGGIVILK</sequence>
<dbReference type="AlphaFoldDB" id="A0A1M6GPC1"/>
<evidence type="ECO:0000256" key="1">
    <source>
        <dbReference type="ARBA" id="ARBA00004141"/>
    </source>
</evidence>
<evidence type="ECO:0000256" key="3">
    <source>
        <dbReference type="ARBA" id="ARBA00022989"/>
    </source>
</evidence>
<keyword evidence="7" id="KW-1185">Reference proteome</keyword>
<reference evidence="6 7" key="1">
    <citation type="submission" date="2016-11" db="EMBL/GenBank/DDBJ databases">
        <authorList>
            <person name="Jaros S."/>
            <person name="Januszkiewicz K."/>
            <person name="Wedrychowicz H."/>
        </authorList>
    </citation>
    <scope>NUCLEOTIDE SEQUENCE [LARGE SCALE GENOMIC DNA]</scope>
    <source>
        <strain evidence="6 7">DSM 21864</strain>
    </source>
</reference>
<feature type="transmembrane region" description="Helical" evidence="5">
    <location>
        <begin position="49"/>
        <end position="66"/>
    </location>
</feature>
<comment type="subcellular location">
    <subcellularLocation>
        <location evidence="1">Membrane</location>
        <topology evidence="1">Multi-pass membrane protein</topology>
    </subcellularLocation>
</comment>
<feature type="transmembrane region" description="Helical" evidence="5">
    <location>
        <begin position="20"/>
        <end position="37"/>
    </location>
</feature>
<dbReference type="OrthoDB" id="7595353at2"/>
<feature type="transmembrane region" description="Helical" evidence="5">
    <location>
        <begin position="72"/>
        <end position="94"/>
    </location>
</feature>
<gene>
    <name evidence="6" type="ORF">SAMN05444401_2187</name>
</gene>
<dbReference type="Proteomes" id="UP000184080">
    <property type="component" value="Unassembled WGS sequence"/>
</dbReference>
<evidence type="ECO:0000256" key="2">
    <source>
        <dbReference type="ARBA" id="ARBA00022692"/>
    </source>
</evidence>
<protein>
    <submittedName>
        <fullName evidence="6">Uncharacterized membrane protein</fullName>
    </submittedName>
</protein>
<accession>A0A1M6GPC1</accession>
<keyword evidence="2 5" id="KW-0812">Transmembrane</keyword>
<evidence type="ECO:0000256" key="5">
    <source>
        <dbReference type="SAM" id="Phobius"/>
    </source>
</evidence>
<proteinExistence type="predicted"/>
<dbReference type="RefSeq" id="WP_073006415.1">
    <property type="nucleotide sequence ID" value="NZ_FQZO01000003.1"/>
</dbReference>
<dbReference type="EMBL" id="FQZO01000003">
    <property type="protein sequence ID" value="SHJ11710.1"/>
    <property type="molecule type" value="Genomic_DNA"/>
</dbReference>
<name>A0A1M6GPC1_9CLOT</name>
<evidence type="ECO:0000313" key="6">
    <source>
        <dbReference type="EMBL" id="SHJ11710.1"/>
    </source>
</evidence>
<keyword evidence="3 5" id="KW-1133">Transmembrane helix</keyword>
<evidence type="ECO:0000256" key="4">
    <source>
        <dbReference type="ARBA" id="ARBA00023136"/>
    </source>
</evidence>
<keyword evidence="4 5" id="KW-0472">Membrane</keyword>
<dbReference type="STRING" id="1121298.SAMN05444401_2187"/>
<organism evidence="6 7">
    <name type="scientific">Clostridium amylolyticum</name>
    <dbReference type="NCBI Taxonomy" id="1121298"/>
    <lineage>
        <taxon>Bacteria</taxon>
        <taxon>Bacillati</taxon>
        <taxon>Bacillota</taxon>
        <taxon>Clostridia</taxon>
        <taxon>Eubacteriales</taxon>
        <taxon>Clostridiaceae</taxon>
        <taxon>Clostridium</taxon>
    </lineage>
</organism>
<dbReference type="InterPro" id="IPR019109">
    <property type="entry name" value="MamF_MmsF"/>
</dbReference>
<evidence type="ECO:0000313" key="7">
    <source>
        <dbReference type="Proteomes" id="UP000184080"/>
    </source>
</evidence>
<dbReference type="Pfam" id="PF09685">
    <property type="entry name" value="MamF_MmsF"/>
    <property type="match status" value="1"/>
</dbReference>